<dbReference type="Pfam" id="PF00005">
    <property type="entry name" value="ABC_tran"/>
    <property type="match status" value="1"/>
</dbReference>
<dbReference type="Proteomes" id="UP000028531">
    <property type="component" value="Unassembled WGS sequence"/>
</dbReference>
<dbReference type="PROSITE" id="PS00211">
    <property type="entry name" value="ABC_TRANSPORTER_1"/>
    <property type="match status" value="1"/>
</dbReference>
<reference evidence="9 13" key="3">
    <citation type="submission" date="2018-03" db="EMBL/GenBank/DDBJ databases">
        <title>Genomic Encyclopedia of Archaeal and Bacterial Type Strains, Phase II (KMG-II): from individual species to whole genera.</title>
        <authorList>
            <person name="Goeker M."/>
        </authorList>
    </citation>
    <scope>NUCLEOTIDE SEQUENCE [LARGE SCALE GENOMIC DNA]</scope>
    <source>
        <strain evidence="9 13">DSM 22727</strain>
    </source>
</reference>
<dbReference type="Proteomes" id="UP000029226">
    <property type="component" value="Unassembled WGS sequence"/>
</dbReference>
<reference evidence="11 12" key="1">
    <citation type="journal article" date="2014" name="Genome Announc.">
        <title>Draft Genome Sequences of Marine Flavobacterium Nonlabens Strains NR17, NR24, NR27, NR32, NR33, and Ara13.</title>
        <authorList>
            <person name="Nakanishi M."/>
            <person name="Meirelles P."/>
            <person name="Suzuki R."/>
            <person name="Takatani N."/>
            <person name="Mino S."/>
            <person name="Suda W."/>
            <person name="Oshima K."/>
            <person name="Hattori M."/>
            <person name="Ohkuma M."/>
            <person name="Hosokawa M."/>
            <person name="Miyashita K."/>
            <person name="Thompson F.L."/>
            <person name="Niwa A."/>
            <person name="Sawabe T."/>
            <person name="Sawabe T."/>
        </authorList>
    </citation>
    <scope>NUCLEOTIDE SEQUENCE [LARGE SCALE GENOMIC DNA]</scope>
    <source>
        <strain evidence="6">JCM 19296</strain>
        <strain evidence="7">JCM 19314</strain>
        <strain evidence="11">JCM19296</strain>
        <strain evidence="12">JCM19314</strain>
    </source>
</reference>
<dbReference type="EMBL" id="JPJI01000023">
    <property type="protein sequence ID" value="KEZ94246.1"/>
    <property type="molecule type" value="Genomic_DNA"/>
</dbReference>
<dbReference type="GO" id="GO:0005524">
    <property type="term" value="F:ATP binding"/>
    <property type="evidence" value="ECO:0007669"/>
    <property type="project" value="UniProtKB-KW"/>
</dbReference>
<evidence type="ECO:0000313" key="9">
    <source>
        <dbReference type="EMBL" id="PRX13236.1"/>
    </source>
</evidence>
<evidence type="ECO:0000256" key="3">
    <source>
        <dbReference type="ARBA" id="ARBA00022741"/>
    </source>
</evidence>
<dbReference type="PROSITE" id="PS50893">
    <property type="entry name" value="ABC_TRANSPORTER_2"/>
    <property type="match status" value="1"/>
</dbReference>
<protein>
    <submittedName>
        <fullName evidence="6 7">ABC transporter</fullName>
    </submittedName>
    <submittedName>
        <fullName evidence="9">ABC-type multidrug transport system ATPase subunit</fullName>
    </submittedName>
    <submittedName>
        <fullName evidence="8">Multidrug ABC transporter ATPase</fullName>
    </submittedName>
</protein>
<comment type="similarity">
    <text evidence="1">Belongs to the ABC transporter superfamily.</text>
</comment>
<reference evidence="8 10" key="2">
    <citation type="submission" date="2014-07" db="EMBL/GenBank/DDBJ databases">
        <title>Draft genome sequence of Nonlabens ulvanivorans, an ulvan degrading bacterium.</title>
        <authorList>
            <person name="Kopel M."/>
            <person name="Helbert W."/>
            <person name="Henrissat B."/>
            <person name="Doniger T."/>
            <person name="Banin E."/>
        </authorList>
    </citation>
    <scope>NUCLEOTIDE SEQUENCE [LARGE SCALE GENOMIC DNA]</scope>
    <source>
        <strain evidence="8 10">PLR</strain>
    </source>
</reference>
<dbReference type="InterPro" id="IPR003593">
    <property type="entry name" value="AAA+_ATPase"/>
</dbReference>
<dbReference type="InterPro" id="IPR003439">
    <property type="entry name" value="ABC_transporter-like_ATP-bd"/>
</dbReference>
<evidence type="ECO:0000256" key="1">
    <source>
        <dbReference type="ARBA" id="ARBA00005417"/>
    </source>
</evidence>
<dbReference type="EMBL" id="BBLG01000004">
    <property type="protein sequence ID" value="GAK76617.1"/>
    <property type="molecule type" value="Genomic_DNA"/>
</dbReference>
<dbReference type="GeneID" id="90595992"/>
<dbReference type="PANTHER" id="PTHR43335:SF2">
    <property type="entry name" value="ABC TRANSPORTER, ATP-BINDING PROTEIN"/>
    <property type="match status" value="1"/>
</dbReference>
<dbReference type="Proteomes" id="UP000239997">
    <property type="component" value="Unassembled WGS sequence"/>
</dbReference>
<keyword evidence="2" id="KW-0813">Transport</keyword>
<evidence type="ECO:0000313" key="10">
    <source>
        <dbReference type="Proteomes" id="UP000028531"/>
    </source>
</evidence>
<keyword evidence="4 7" id="KW-0067">ATP-binding</keyword>
<organism evidence="6 11">
    <name type="scientific">Nonlabens ulvanivorans</name>
    <name type="common">Persicivirga ulvanivorans</name>
    <dbReference type="NCBI Taxonomy" id="906888"/>
    <lineage>
        <taxon>Bacteria</taxon>
        <taxon>Pseudomonadati</taxon>
        <taxon>Bacteroidota</taxon>
        <taxon>Flavobacteriia</taxon>
        <taxon>Flavobacteriales</taxon>
        <taxon>Flavobacteriaceae</taxon>
        <taxon>Nonlabens</taxon>
    </lineage>
</organism>
<dbReference type="GO" id="GO:0016887">
    <property type="term" value="F:ATP hydrolysis activity"/>
    <property type="evidence" value="ECO:0007669"/>
    <property type="project" value="InterPro"/>
</dbReference>
<dbReference type="SUPFAM" id="SSF52540">
    <property type="entry name" value="P-loop containing nucleoside triphosphate hydrolases"/>
    <property type="match status" value="1"/>
</dbReference>
<keyword evidence="13" id="KW-1185">Reference proteome</keyword>
<dbReference type="AlphaFoldDB" id="A0A081DCH1"/>
<dbReference type="EMBL" id="PVNA01000004">
    <property type="protein sequence ID" value="PRX13236.1"/>
    <property type="molecule type" value="Genomic_DNA"/>
</dbReference>
<evidence type="ECO:0000256" key="4">
    <source>
        <dbReference type="ARBA" id="ARBA00022840"/>
    </source>
</evidence>
<dbReference type="InterPro" id="IPR027417">
    <property type="entry name" value="P-loop_NTPase"/>
</dbReference>
<evidence type="ECO:0000313" key="12">
    <source>
        <dbReference type="Proteomes" id="UP000029226"/>
    </source>
</evidence>
<dbReference type="Proteomes" id="UP000028980">
    <property type="component" value="Unassembled WGS sequence"/>
</dbReference>
<keyword evidence="3" id="KW-0547">Nucleotide-binding</keyword>
<evidence type="ECO:0000313" key="13">
    <source>
        <dbReference type="Proteomes" id="UP000239997"/>
    </source>
</evidence>
<dbReference type="Gene3D" id="3.40.50.300">
    <property type="entry name" value="P-loop containing nucleotide triphosphate hydrolases"/>
    <property type="match status" value="1"/>
</dbReference>
<evidence type="ECO:0000313" key="6">
    <source>
        <dbReference type="EMBL" id="GAK76617.1"/>
    </source>
</evidence>
<gene>
    <name evidence="8" type="ORF">IL45_03590</name>
    <name evidence="6" type="ORF">JCM19296_2214</name>
    <name evidence="7" type="ORF">JCM19314_1756</name>
    <name evidence="9" type="ORF">LY02_02297</name>
</gene>
<proteinExistence type="inferred from homology"/>
<sequence>MILSLKNVSKTYPNGVKALDNVTININAGMFGLLGPNGAGKSSMMRTIATLQSPDSGSIHLDGLDILNNKIEFRKTLGYLPQEFGVYPKMSAHDLLHYFASLKGITSKAERNAIVDKALEVTNLSDVRNKHVAGYSGGMKQRFGIAQLLLNDPKLIIVDEPTAGLDPAERHRFLNVLREIGTNHIVIFSTHIVDDVKELCTDMAILNGGKILAQATPKQMTAALAGKIWTTTVERDGIEQMQQDFNVISSNYNEDNKLNVRVYGEVSPGDAFAKADPTLEDVYFTTLSNDKFIAATEIA</sequence>
<dbReference type="PANTHER" id="PTHR43335">
    <property type="entry name" value="ABC TRANSPORTER, ATP-BINDING PROTEIN"/>
    <property type="match status" value="1"/>
</dbReference>
<dbReference type="RefSeq" id="WP_036580384.1">
    <property type="nucleotide sequence ID" value="NZ_CP136694.1"/>
</dbReference>
<evidence type="ECO:0000259" key="5">
    <source>
        <dbReference type="PROSITE" id="PS50893"/>
    </source>
</evidence>
<dbReference type="EMBL" id="BBMM01000006">
    <property type="protein sequence ID" value="GAL00719.1"/>
    <property type="molecule type" value="Genomic_DNA"/>
</dbReference>
<evidence type="ECO:0000256" key="2">
    <source>
        <dbReference type="ARBA" id="ARBA00022448"/>
    </source>
</evidence>
<evidence type="ECO:0000313" key="8">
    <source>
        <dbReference type="EMBL" id="KEZ94246.1"/>
    </source>
</evidence>
<dbReference type="SMART" id="SM00382">
    <property type="entry name" value="AAA"/>
    <property type="match status" value="1"/>
</dbReference>
<comment type="caution">
    <text evidence="6">The sequence shown here is derived from an EMBL/GenBank/DDBJ whole genome shotgun (WGS) entry which is preliminary data.</text>
</comment>
<feature type="domain" description="ABC transporter" evidence="5">
    <location>
        <begin position="3"/>
        <end position="233"/>
    </location>
</feature>
<evidence type="ECO:0000313" key="7">
    <source>
        <dbReference type="EMBL" id="GAL00719.1"/>
    </source>
</evidence>
<dbReference type="OrthoDB" id="9801987at2"/>
<accession>A0A081DCH1</accession>
<evidence type="ECO:0000313" key="11">
    <source>
        <dbReference type="Proteomes" id="UP000028980"/>
    </source>
</evidence>
<dbReference type="InterPro" id="IPR017871">
    <property type="entry name" value="ABC_transporter-like_CS"/>
</dbReference>
<name>A0A081DCH1_NONUL</name>
<dbReference type="CDD" id="cd03264">
    <property type="entry name" value="ABC_drug_resistance_like"/>
    <property type="match status" value="1"/>
</dbReference>